<evidence type="ECO:0000256" key="1">
    <source>
        <dbReference type="SAM" id="Phobius"/>
    </source>
</evidence>
<dbReference type="Proteomes" id="UP000278962">
    <property type="component" value="Unassembled WGS sequence"/>
</dbReference>
<dbReference type="EMBL" id="RBIL01000001">
    <property type="protein sequence ID" value="RKQ93577.1"/>
    <property type="molecule type" value="Genomic_DNA"/>
</dbReference>
<organism evidence="2 3">
    <name type="scientific">Solirubrobacter pauli</name>
    <dbReference type="NCBI Taxonomy" id="166793"/>
    <lineage>
        <taxon>Bacteria</taxon>
        <taxon>Bacillati</taxon>
        <taxon>Actinomycetota</taxon>
        <taxon>Thermoleophilia</taxon>
        <taxon>Solirubrobacterales</taxon>
        <taxon>Solirubrobacteraceae</taxon>
        <taxon>Solirubrobacter</taxon>
    </lineage>
</organism>
<feature type="transmembrane region" description="Helical" evidence="1">
    <location>
        <begin position="279"/>
        <end position="301"/>
    </location>
</feature>
<feature type="transmembrane region" description="Helical" evidence="1">
    <location>
        <begin position="344"/>
        <end position="363"/>
    </location>
</feature>
<evidence type="ECO:0000313" key="3">
    <source>
        <dbReference type="Proteomes" id="UP000278962"/>
    </source>
</evidence>
<name>A0A660LEP2_9ACTN</name>
<keyword evidence="1" id="KW-0812">Transmembrane</keyword>
<keyword evidence="1" id="KW-0472">Membrane</keyword>
<comment type="caution">
    <text evidence="2">The sequence shown here is derived from an EMBL/GenBank/DDBJ whole genome shotgun (WGS) entry which is preliminary data.</text>
</comment>
<keyword evidence="1" id="KW-1133">Transmembrane helix</keyword>
<keyword evidence="3" id="KW-1185">Reference proteome</keyword>
<evidence type="ECO:0000313" key="2">
    <source>
        <dbReference type="EMBL" id="RKQ93577.1"/>
    </source>
</evidence>
<feature type="transmembrane region" description="Helical" evidence="1">
    <location>
        <begin position="313"/>
        <end position="332"/>
    </location>
</feature>
<feature type="transmembrane region" description="Helical" evidence="1">
    <location>
        <begin position="161"/>
        <end position="179"/>
    </location>
</feature>
<proteinExistence type="predicted"/>
<reference evidence="2 3" key="1">
    <citation type="submission" date="2018-10" db="EMBL/GenBank/DDBJ databases">
        <title>Genomic Encyclopedia of Archaeal and Bacterial Type Strains, Phase II (KMG-II): from individual species to whole genera.</title>
        <authorList>
            <person name="Goeker M."/>
        </authorList>
    </citation>
    <scope>NUCLEOTIDE SEQUENCE [LARGE SCALE GENOMIC DNA]</scope>
    <source>
        <strain evidence="2 3">DSM 14954</strain>
    </source>
</reference>
<dbReference type="OrthoDB" id="5241859at2"/>
<dbReference type="RefSeq" id="WP_121251831.1">
    <property type="nucleotide sequence ID" value="NZ_RBIL01000001.1"/>
</dbReference>
<sequence>MQPWPGEVLEERAGEIAVGFAALLTRQAAWRHRRVETIDVLSHEQVRRSVSVDFTVPLEHRGELALGDGQWVVPLAVLDKRKLVHFDLLGEDGYALPLMRSDEVQVIARELLYMVLDLDLDGAELDFDAGDLIERVLAAGPEDGPAVHPRVAQVADRAPEFAALATTLTSGFLLCAVLSDVSRRRVVKFAYDEPLGRPDRFSHFYGTQGCSEAASYHVELSVPDGMRARSADIVDNRTGALLLEGPHDSDRPGLHYVAGAEASEEPGLSVRYATERGGFLVPAMLVSWVIAAELGFAALFADLHGIATTGGPAVAVLLSISAVFSSLVLRAGEHPLVQLVLAPYRMLLGTATIMAVLAGAVLAFRGSPTLLDLTWGIGAIVAVVVAGILSIEVARAPATAKRP</sequence>
<protein>
    <submittedName>
        <fullName evidence="2">Uncharacterized protein</fullName>
    </submittedName>
</protein>
<dbReference type="AlphaFoldDB" id="A0A660LEP2"/>
<feature type="transmembrane region" description="Helical" evidence="1">
    <location>
        <begin position="375"/>
        <end position="394"/>
    </location>
</feature>
<accession>A0A660LEP2</accession>
<gene>
    <name evidence="2" type="ORF">C8N24_3447</name>
</gene>